<feature type="compositionally biased region" description="Polar residues" evidence="1">
    <location>
        <begin position="30"/>
        <end position="65"/>
    </location>
</feature>
<sequence length="133" mass="14378">MTSQEQRRLRKRDRFRQLLGLENRPPSPASPSTGIPSDASQALSAEQNPASLASPTPELSRTSSVEVCPDADKISAGVGRESPFYAGVKRVARDCTLIIERIQPFLAETPFAIPVNALLAVAAVVEVCIHPMR</sequence>
<evidence type="ECO:0000313" key="3">
    <source>
        <dbReference type="Proteomes" id="UP000305067"/>
    </source>
</evidence>
<accession>A0A5C3Q4E3</accession>
<protein>
    <submittedName>
        <fullName evidence="2">Uncharacterized protein</fullName>
    </submittedName>
</protein>
<feature type="region of interest" description="Disordered" evidence="1">
    <location>
        <begin position="1"/>
        <end position="66"/>
    </location>
</feature>
<dbReference type="Proteomes" id="UP000305067">
    <property type="component" value="Unassembled WGS sequence"/>
</dbReference>
<dbReference type="EMBL" id="ML178856">
    <property type="protein sequence ID" value="TFK96661.1"/>
    <property type="molecule type" value="Genomic_DNA"/>
</dbReference>
<evidence type="ECO:0000256" key="1">
    <source>
        <dbReference type="SAM" id="MobiDB-lite"/>
    </source>
</evidence>
<feature type="non-terminal residue" evidence="2">
    <location>
        <position position="133"/>
    </location>
</feature>
<proteinExistence type="predicted"/>
<evidence type="ECO:0000313" key="2">
    <source>
        <dbReference type="EMBL" id="TFK96661.1"/>
    </source>
</evidence>
<gene>
    <name evidence="2" type="ORF">BDV98DRAFT_301429</name>
</gene>
<keyword evidence="3" id="KW-1185">Reference proteome</keyword>
<reference evidence="2 3" key="1">
    <citation type="journal article" date="2019" name="Nat. Ecol. Evol.">
        <title>Megaphylogeny resolves global patterns of mushroom evolution.</title>
        <authorList>
            <person name="Varga T."/>
            <person name="Krizsan K."/>
            <person name="Foldi C."/>
            <person name="Dima B."/>
            <person name="Sanchez-Garcia M."/>
            <person name="Sanchez-Ramirez S."/>
            <person name="Szollosi G.J."/>
            <person name="Szarkandi J.G."/>
            <person name="Papp V."/>
            <person name="Albert L."/>
            <person name="Andreopoulos W."/>
            <person name="Angelini C."/>
            <person name="Antonin V."/>
            <person name="Barry K.W."/>
            <person name="Bougher N.L."/>
            <person name="Buchanan P."/>
            <person name="Buyck B."/>
            <person name="Bense V."/>
            <person name="Catcheside P."/>
            <person name="Chovatia M."/>
            <person name="Cooper J."/>
            <person name="Damon W."/>
            <person name="Desjardin D."/>
            <person name="Finy P."/>
            <person name="Geml J."/>
            <person name="Haridas S."/>
            <person name="Hughes K."/>
            <person name="Justo A."/>
            <person name="Karasinski D."/>
            <person name="Kautmanova I."/>
            <person name="Kiss B."/>
            <person name="Kocsube S."/>
            <person name="Kotiranta H."/>
            <person name="LaButti K.M."/>
            <person name="Lechner B.E."/>
            <person name="Liimatainen K."/>
            <person name="Lipzen A."/>
            <person name="Lukacs Z."/>
            <person name="Mihaltcheva S."/>
            <person name="Morgado L.N."/>
            <person name="Niskanen T."/>
            <person name="Noordeloos M.E."/>
            <person name="Ohm R.A."/>
            <person name="Ortiz-Santana B."/>
            <person name="Ovrebo C."/>
            <person name="Racz N."/>
            <person name="Riley R."/>
            <person name="Savchenko A."/>
            <person name="Shiryaev A."/>
            <person name="Soop K."/>
            <person name="Spirin V."/>
            <person name="Szebenyi C."/>
            <person name="Tomsovsky M."/>
            <person name="Tulloss R.E."/>
            <person name="Uehling J."/>
            <person name="Grigoriev I.V."/>
            <person name="Vagvolgyi C."/>
            <person name="Papp T."/>
            <person name="Martin F.M."/>
            <person name="Miettinen O."/>
            <person name="Hibbett D.S."/>
            <person name="Nagy L.G."/>
        </authorList>
    </citation>
    <scope>NUCLEOTIDE SEQUENCE [LARGE SCALE GENOMIC DNA]</scope>
    <source>
        <strain evidence="2 3">CBS 309.79</strain>
    </source>
</reference>
<name>A0A5C3Q4E3_9AGAR</name>
<organism evidence="2 3">
    <name type="scientific">Pterulicium gracile</name>
    <dbReference type="NCBI Taxonomy" id="1884261"/>
    <lineage>
        <taxon>Eukaryota</taxon>
        <taxon>Fungi</taxon>
        <taxon>Dikarya</taxon>
        <taxon>Basidiomycota</taxon>
        <taxon>Agaricomycotina</taxon>
        <taxon>Agaricomycetes</taxon>
        <taxon>Agaricomycetidae</taxon>
        <taxon>Agaricales</taxon>
        <taxon>Pleurotineae</taxon>
        <taxon>Pterulaceae</taxon>
        <taxon>Pterulicium</taxon>
    </lineage>
</organism>
<dbReference type="AlphaFoldDB" id="A0A5C3Q4E3"/>